<sequence>MKSVLIVGAGPAGLVTAKTLLQSAPGKFTVTVFESAERVGGMWRARRGEEGAKCSPDMRTNLSRFTVAFSDLSWNSVNLTDAQDGQQSSAPPPMFPYAWQVGRYLQEYARKFIPNAIINCNRAVTKAELVAGTRRWSVSSIDKTSQKTRNDEFDYLLVASGFYDRPEIPAAYSASTSTAATKVLHSSEFRDVSSLTNKPGNIVVIGGGISGSEAAATAAFQISDAKYAPGQPKPAWSECKVYHVLNRPFYCLPRYLPQDPYEPSVQNFKLAPKFLPIDIVLYNLSRRGEGPISAPLGRVPPENARKGHSYLRSIVGGDQRDVGYPELVHKPEEMQFPAFNGITDTYTEFARSGLIVPVRGRGTIVQDGGRSGTARVEVRSEEPWGVSDQRESKIDNVVGIIEATGFQANLDYLPESIKEALGYDAKCRQVPTLFSRGSVFNPSIPEMAFVGFYQGPYWGFMEMQARMVTSRWSGITHGEEGSGSSITDVQEMEDIRKMIKSRINNIQQFWMGDYMGFMEEFSRMLGIQRNDSVFGRQEGPCFAARYATEGGEAGNIIQELQIVLDDSEKNARFVAVAAFRGMQGNWTLRRKIDSKSPAAPGGTLKGTAAFHPRIPSSPEFAAEYLYIEQGTFTTDNGYSFPATRRYVYRYNEASDKITAWFVKEDGESVERFFNQMEFQESTDSGKGWIANGSHWCDPDTYKSSSEFRFRGAALDCFGITYDVSGPKKDFTMESWYQRPLPRSLA</sequence>
<name>A0ACB6QBM3_9PLEO</name>
<comment type="caution">
    <text evidence="1">The sequence shown here is derived from an EMBL/GenBank/DDBJ whole genome shotgun (WGS) entry which is preliminary data.</text>
</comment>
<evidence type="ECO:0000313" key="2">
    <source>
        <dbReference type="Proteomes" id="UP000799755"/>
    </source>
</evidence>
<organism evidence="1 2">
    <name type="scientific">Lindgomyces ingoldianus</name>
    <dbReference type="NCBI Taxonomy" id="673940"/>
    <lineage>
        <taxon>Eukaryota</taxon>
        <taxon>Fungi</taxon>
        <taxon>Dikarya</taxon>
        <taxon>Ascomycota</taxon>
        <taxon>Pezizomycotina</taxon>
        <taxon>Dothideomycetes</taxon>
        <taxon>Pleosporomycetidae</taxon>
        <taxon>Pleosporales</taxon>
        <taxon>Lindgomycetaceae</taxon>
        <taxon>Lindgomyces</taxon>
    </lineage>
</organism>
<reference evidence="1" key="1">
    <citation type="journal article" date="2020" name="Stud. Mycol.">
        <title>101 Dothideomycetes genomes: a test case for predicting lifestyles and emergence of pathogens.</title>
        <authorList>
            <person name="Haridas S."/>
            <person name="Albert R."/>
            <person name="Binder M."/>
            <person name="Bloem J."/>
            <person name="Labutti K."/>
            <person name="Salamov A."/>
            <person name="Andreopoulos B."/>
            <person name="Baker S."/>
            <person name="Barry K."/>
            <person name="Bills G."/>
            <person name="Bluhm B."/>
            <person name="Cannon C."/>
            <person name="Castanera R."/>
            <person name="Culley D."/>
            <person name="Daum C."/>
            <person name="Ezra D."/>
            <person name="Gonzalez J."/>
            <person name="Henrissat B."/>
            <person name="Kuo A."/>
            <person name="Liang C."/>
            <person name="Lipzen A."/>
            <person name="Lutzoni F."/>
            <person name="Magnuson J."/>
            <person name="Mondo S."/>
            <person name="Nolan M."/>
            <person name="Ohm R."/>
            <person name="Pangilinan J."/>
            <person name="Park H.-J."/>
            <person name="Ramirez L."/>
            <person name="Alfaro M."/>
            <person name="Sun H."/>
            <person name="Tritt A."/>
            <person name="Yoshinaga Y."/>
            <person name="Zwiers L.-H."/>
            <person name="Turgeon B."/>
            <person name="Goodwin S."/>
            <person name="Spatafora J."/>
            <person name="Crous P."/>
            <person name="Grigoriev I."/>
        </authorList>
    </citation>
    <scope>NUCLEOTIDE SEQUENCE</scope>
    <source>
        <strain evidence="1">ATCC 200398</strain>
    </source>
</reference>
<protein>
    <submittedName>
        <fullName evidence="1">Uncharacterized protein</fullName>
    </submittedName>
</protein>
<evidence type="ECO:0000313" key="1">
    <source>
        <dbReference type="EMBL" id="KAF2463507.1"/>
    </source>
</evidence>
<dbReference type="EMBL" id="MU003549">
    <property type="protein sequence ID" value="KAF2463507.1"/>
    <property type="molecule type" value="Genomic_DNA"/>
</dbReference>
<accession>A0ACB6QBM3</accession>
<gene>
    <name evidence="1" type="ORF">BDR25DRAFT_272942</name>
</gene>
<proteinExistence type="predicted"/>
<keyword evidence="2" id="KW-1185">Reference proteome</keyword>
<dbReference type="Proteomes" id="UP000799755">
    <property type="component" value="Unassembled WGS sequence"/>
</dbReference>